<dbReference type="EMBL" id="CAAALY010039825">
    <property type="protein sequence ID" value="VEL19051.1"/>
    <property type="molecule type" value="Genomic_DNA"/>
</dbReference>
<keyword evidence="3" id="KW-1185">Reference proteome</keyword>
<keyword evidence="1" id="KW-0812">Transmembrane</keyword>
<accession>A0A448WSD8</accession>
<dbReference type="AlphaFoldDB" id="A0A448WSD8"/>
<protein>
    <submittedName>
        <fullName evidence="2">Uncharacterized protein</fullName>
    </submittedName>
</protein>
<gene>
    <name evidence="2" type="ORF">PXEA_LOCUS12491</name>
</gene>
<reference evidence="2" key="1">
    <citation type="submission" date="2018-11" db="EMBL/GenBank/DDBJ databases">
        <authorList>
            <consortium name="Pathogen Informatics"/>
        </authorList>
    </citation>
    <scope>NUCLEOTIDE SEQUENCE</scope>
</reference>
<proteinExistence type="predicted"/>
<keyword evidence="1" id="KW-1133">Transmembrane helix</keyword>
<organism evidence="2 3">
    <name type="scientific">Protopolystoma xenopodis</name>
    <dbReference type="NCBI Taxonomy" id="117903"/>
    <lineage>
        <taxon>Eukaryota</taxon>
        <taxon>Metazoa</taxon>
        <taxon>Spiralia</taxon>
        <taxon>Lophotrochozoa</taxon>
        <taxon>Platyhelminthes</taxon>
        <taxon>Monogenea</taxon>
        <taxon>Polyopisthocotylea</taxon>
        <taxon>Polystomatidea</taxon>
        <taxon>Polystomatidae</taxon>
        <taxon>Protopolystoma</taxon>
    </lineage>
</organism>
<keyword evidence="1" id="KW-0472">Membrane</keyword>
<dbReference type="Proteomes" id="UP000784294">
    <property type="component" value="Unassembled WGS sequence"/>
</dbReference>
<evidence type="ECO:0000313" key="2">
    <source>
        <dbReference type="EMBL" id="VEL19051.1"/>
    </source>
</evidence>
<evidence type="ECO:0000256" key="1">
    <source>
        <dbReference type="SAM" id="Phobius"/>
    </source>
</evidence>
<evidence type="ECO:0000313" key="3">
    <source>
        <dbReference type="Proteomes" id="UP000784294"/>
    </source>
</evidence>
<sequence length="163" mass="18470">MCLCLHPSYEAVPVSGDSPSVEFGSSSQFNDPALFLSCSVQEQLSSFPVDRTDLFLLQLACLLARAPDWRRRRPRVRVFLPIPSNRLSNSSIFGESRAASFSYPTINEADTKDAVYNCLKKQLTALLSDLRIPVSLFLFFCYFVYIYGSDNFVIILRNLAFLY</sequence>
<name>A0A448WSD8_9PLAT</name>
<comment type="caution">
    <text evidence="2">The sequence shown here is derived from an EMBL/GenBank/DDBJ whole genome shotgun (WGS) entry which is preliminary data.</text>
</comment>
<feature type="transmembrane region" description="Helical" evidence="1">
    <location>
        <begin position="130"/>
        <end position="148"/>
    </location>
</feature>